<keyword evidence="1" id="KW-0812">Transmembrane</keyword>
<dbReference type="Pfam" id="PF11351">
    <property type="entry name" value="GTA_holin_3TM"/>
    <property type="match status" value="1"/>
</dbReference>
<proteinExistence type="predicted"/>
<evidence type="ECO:0000313" key="3">
    <source>
        <dbReference type="Proteomes" id="UP000503308"/>
    </source>
</evidence>
<evidence type="ECO:0000313" key="2">
    <source>
        <dbReference type="EMBL" id="QJF50915.1"/>
    </source>
</evidence>
<dbReference type="AlphaFoldDB" id="A0A858SQH4"/>
<dbReference type="Proteomes" id="UP000503308">
    <property type="component" value="Chromosome"/>
</dbReference>
<feature type="transmembrane region" description="Helical" evidence="1">
    <location>
        <begin position="74"/>
        <end position="95"/>
    </location>
</feature>
<reference evidence="2 3" key="1">
    <citation type="submission" date="2020-02" db="EMBL/GenBank/DDBJ databases">
        <title>Genome sequence of Roseobacter ponti.</title>
        <authorList>
            <person name="Hollensteiner J."/>
            <person name="Schneider D."/>
            <person name="Poehlein A."/>
            <person name="Daniel R."/>
        </authorList>
    </citation>
    <scope>NUCLEOTIDE SEQUENCE [LARGE SCALE GENOMIC DNA]</scope>
    <source>
        <strain evidence="2 3">DSM 106830</strain>
    </source>
</reference>
<keyword evidence="3" id="KW-1185">Reference proteome</keyword>
<dbReference type="InterPro" id="IPR021497">
    <property type="entry name" value="GTA_holin_3TM"/>
</dbReference>
<accession>A0A858SQH4</accession>
<evidence type="ECO:0000256" key="1">
    <source>
        <dbReference type="SAM" id="Phobius"/>
    </source>
</evidence>
<feature type="transmembrane region" description="Helical" evidence="1">
    <location>
        <begin position="107"/>
        <end position="125"/>
    </location>
</feature>
<name>A0A858SQH4_9RHOB</name>
<dbReference type="KEGG" id="rpon:G3256_06960"/>
<dbReference type="RefSeq" id="WP_169640131.1">
    <property type="nucleotide sequence ID" value="NZ_CP048788.1"/>
</dbReference>
<sequence length="196" mass="21582">MGLITGILTAIFGGGRNVLRETAEVFRENAEGDAVRDQELRIESLKQYAREFESKRDGLFDRIMDGINRIPRPALALGTLGLFIAAMVDPVWFAARMQGITLVPEPLWWLLGVIVSFYFGARHQVKSQQFQRSVAQTMAHAPRVIENIAALQALRPDTPGLADTGTDARLTAVSVEPDANPALEAWQSRRAAPATK</sequence>
<gene>
    <name evidence="2" type="ORF">G3256_06960</name>
</gene>
<keyword evidence="1" id="KW-0472">Membrane</keyword>
<dbReference type="EMBL" id="CP048788">
    <property type="protein sequence ID" value="QJF50915.1"/>
    <property type="molecule type" value="Genomic_DNA"/>
</dbReference>
<protein>
    <submittedName>
        <fullName evidence="2">Carboxylesterase</fullName>
    </submittedName>
</protein>
<keyword evidence="1" id="KW-1133">Transmembrane helix</keyword>
<organism evidence="2 3">
    <name type="scientific">Roseobacter ponti</name>
    <dbReference type="NCBI Taxonomy" id="1891787"/>
    <lineage>
        <taxon>Bacteria</taxon>
        <taxon>Pseudomonadati</taxon>
        <taxon>Pseudomonadota</taxon>
        <taxon>Alphaproteobacteria</taxon>
        <taxon>Rhodobacterales</taxon>
        <taxon>Roseobacteraceae</taxon>
        <taxon>Roseobacter</taxon>
    </lineage>
</organism>